<dbReference type="GO" id="GO:0016805">
    <property type="term" value="F:dipeptidase activity"/>
    <property type="evidence" value="ECO:0007669"/>
    <property type="project" value="UniProtKB-KW"/>
</dbReference>
<dbReference type="AlphaFoldDB" id="X1VI40"/>
<dbReference type="GO" id="GO:0006508">
    <property type="term" value="P:proteolysis"/>
    <property type="evidence" value="ECO:0007669"/>
    <property type="project" value="UniProtKB-KW"/>
</dbReference>
<gene>
    <name evidence="8" type="ORF">S12H4_46169</name>
</gene>
<dbReference type="InterPro" id="IPR000755">
    <property type="entry name" value="A_A_dipeptidase"/>
</dbReference>
<keyword evidence="3" id="KW-0378">Hydrolase</keyword>
<evidence type="ECO:0000256" key="2">
    <source>
        <dbReference type="ARBA" id="ARBA00022723"/>
    </source>
</evidence>
<dbReference type="Gene3D" id="3.30.1380.10">
    <property type="match status" value="1"/>
</dbReference>
<reference evidence="8" key="1">
    <citation type="journal article" date="2014" name="Front. Microbiol.">
        <title>High frequency of phylogenetically diverse reductive dehalogenase-homologous genes in deep subseafloor sedimentary metagenomes.</title>
        <authorList>
            <person name="Kawai M."/>
            <person name="Futagami T."/>
            <person name="Toyoda A."/>
            <person name="Takaki Y."/>
            <person name="Nishi S."/>
            <person name="Hori S."/>
            <person name="Arai W."/>
            <person name="Tsubouchi T."/>
            <person name="Morono Y."/>
            <person name="Uchiyama I."/>
            <person name="Ito T."/>
            <person name="Fujiyama A."/>
            <person name="Inagaki F."/>
            <person name="Takami H."/>
        </authorList>
    </citation>
    <scope>NUCLEOTIDE SEQUENCE</scope>
    <source>
        <strain evidence="8">Expedition CK06-06</strain>
    </source>
</reference>
<organism evidence="8">
    <name type="scientific">marine sediment metagenome</name>
    <dbReference type="NCBI Taxonomy" id="412755"/>
    <lineage>
        <taxon>unclassified sequences</taxon>
        <taxon>metagenomes</taxon>
        <taxon>ecological metagenomes</taxon>
    </lineage>
</organism>
<keyword evidence="1" id="KW-0645">Protease</keyword>
<keyword evidence="4" id="KW-0862">Zinc</keyword>
<dbReference type="InterPro" id="IPR009045">
    <property type="entry name" value="Zn_M74/Hedgehog-like"/>
</dbReference>
<dbReference type="EMBL" id="BARW01028618">
    <property type="protein sequence ID" value="GAJ14671.1"/>
    <property type="molecule type" value="Genomic_DNA"/>
</dbReference>
<evidence type="ECO:0008006" key="9">
    <source>
        <dbReference type="Google" id="ProtNLM"/>
    </source>
</evidence>
<dbReference type="GO" id="GO:0071555">
    <property type="term" value="P:cell wall organization"/>
    <property type="evidence" value="ECO:0007669"/>
    <property type="project" value="UniProtKB-KW"/>
</dbReference>
<dbReference type="GO" id="GO:0008237">
    <property type="term" value="F:metallopeptidase activity"/>
    <property type="evidence" value="ECO:0007669"/>
    <property type="project" value="UniProtKB-KW"/>
</dbReference>
<keyword evidence="5" id="KW-0224">Dipeptidase</keyword>
<evidence type="ECO:0000256" key="6">
    <source>
        <dbReference type="ARBA" id="ARBA00023049"/>
    </source>
</evidence>
<keyword evidence="6" id="KW-0482">Metalloprotease</keyword>
<evidence type="ECO:0000256" key="3">
    <source>
        <dbReference type="ARBA" id="ARBA00022801"/>
    </source>
</evidence>
<dbReference type="Pfam" id="PF01427">
    <property type="entry name" value="Peptidase_M15"/>
    <property type="match status" value="1"/>
</dbReference>
<protein>
    <recommendedName>
        <fullName evidence="9">Peptidase M15D vanX D-ala-D-ala dipeptidase</fullName>
    </recommendedName>
</protein>
<dbReference type="GO" id="GO:0046872">
    <property type="term" value="F:metal ion binding"/>
    <property type="evidence" value="ECO:0007669"/>
    <property type="project" value="UniProtKB-KW"/>
</dbReference>
<accession>X1VI40</accession>
<dbReference type="PANTHER" id="PTHR43126">
    <property type="entry name" value="D-ALANYL-D-ALANINE DIPEPTIDASE"/>
    <property type="match status" value="1"/>
</dbReference>
<evidence type="ECO:0000256" key="1">
    <source>
        <dbReference type="ARBA" id="ARBA00022670"/>
    </source>
</evidence>
<keyword evidence="2" id="KW-0479">Metal-binding</keyword>
<dbReference type="SUPFAM" id="SSF55166">
    <property type="entry name" value="Hedgehog/DD-peptidase"/>
    <property type="match status" value="1"/>
</dbReference>
<comment type="caution">
    <text evidence="8">The sequence shown here is derived from an EMBL/GenBank/DDBJ whole genome shotgun (WGS) entry which is preliminary data.</text>
</comment>
<name>X1VI40_9ZZZZ</name>
<proteinExistence type="predicted"/>
<evidence type="ECO:0000256" key="5">
    <source>
        <dbReference type="ARBA" id="ARBA00022997"/>
    </source>
</evidence>
<evidence type="ECO:0000313" key="8">
    <source>
        <dbReference type="EMBL" id="GAJ14671.1"/>
    </source>
</evidence>
<evidence type="ECO:0000256" key="7">
    <source>
        <dbReference type="ARBA" id="ARBA00023316"/>
    </source>
</evidence>
<keyword evidence="7" id="KW-0961">Cell wall biogenesis/degradation</keyword>
<evidence type="ECO:0000256" key="4">
    <source>
        <dbReference type="ARBA" id="ARBA00022833"/>
    </source>
</evidence>
<sequence>MIYDAYRPWYVTKIFWDATPEDKKIFVANPAQGSRHNRGAAVDLTLYNLNTRRPVQVVGGYNEMSSRSNVNYFGGTSLQRWHRDLLRDAMEEQGFTVYLHEWWHFDYKDWKRYPIMNLTFEQILKSQKRR</sequence>